<dbReference type="GO" id="GO:0001147">
    <property type="term" value="F:transcription termination site sequence-specific DNA binding"/>
    <property type="evidence" value="ECO:0007669"/>
    <property type="project" value="TreeGrafter"/>
</dbReference>
<name>A0A0K8U466_BACLA</name>
<keyword evidence="4" id="KW-0067">ATP-binding</keyword>
<dbReference type="Gene3D" id="2.60.200.20">
    <property type="match status" value="1"/>
</dbReference>
<evidence type="ECO:0000256" key="1">
    <source>
        <dbReference type="ARBA" id="ARBA00022741"/>
    </source>
</evidence>
<dbReference type="Pfam" id="PF13087">
    <property type="entry name" value="AAA_12"/>
    <property type="match status" value="1"/>
</dbReference>
<dbReference type="InterPro" id="IPR045055">
    <property type="entry name" value="DNA2/NAM7-like"/>
</dbReference>
<feature type="domain" description="FHA" evidence="6">
    <location>
        <begin position="30"/>
        <end position="81"/>
    </location>
</feature>
<feature type="region of interest" description="Disordered" evidence="5">
    <location>
        <begin position="389"/>
        <end position="440"/>
    </location>
</feature>
<feature type="compositionally biased region" description="Basic and acidic residues" evidence="5">
    <location>
        <begin position="707"/>
        <end position="727"/>
    </location>
</feature>
<proteinExistence type="predicted"/>
<dbReference type="SUPFAM" id="SSF49879">
    <property type="entry name" value="SMAD/FHA domain"/>
    <property type="match status" value="1"/>
</dbReference>
<evidence type="ECO:0000259" key="6">
    <source>
        <dbReference type="PROSITE" id="PS50006"/>
    </source>
</evidence>
<feature type="compositionally biased region" description="Basic and acidic residues" evidence="5">
    <location>
        <begin position="225"/>
        <end position="245"/>
    </location>
</feature>
<dbReference type="InterPro" id="IPR041679">
    <property type="entry name" value="DNA2/NAM7-like_C"/>
</dbReference>
<dbReference type="PANTHER" id="PTHR10887:SF495">
    <property type="entry name" value="HELICASE SENATAXIN ISOFORM X1-RELATED"/>
    <property type="match status" value="1"/>
</dbReference>
<dbReference type="GO" id="GO:0016604">
    <property type="term" value="C:nuclear body"/>
    <property type="evidence" value="ECO:0007669"/>
    <property type="project" value="TreeGrafter"/>
</dbReference>
<dbReference type="Pfam" id="PF13086">
    <property type="entry name" value="AAA_11"/>
    <property type="match status" value="1"/>
</dbReference>
<dbReference type="CDD" id="cd00060">
    <property type="entry name" value="FHA"/>
    <property type="match status" value="1"/>
</dbReference>
<keyword evidence="1" id="KW-0547">Nucleotide-binding</keyword>
<dbReference type="GO" id="GO:0005524">
    <property type="term" value="F:ATP binding"/>
    <property type="evidence" value="ECO:0007669"/>
    <property type="project" value="UniProtKB-KW"/>
</dbReference>
<feature type="compositionally biased region" description="Polar residues" evidence="5">
    <location>
        <begin position="411"/>
        <end position="433"/>
    </location>
</feature>
<dbReference type="GO" id="GO:0005694">
    <property type="term" value="C:chromosome"/>
    <property type="evidence" value="ECO:0007669"/>
    <property type="project" value="UniProtKB-ARBA"/>
</dbReference>
<dbReference type="PANTHER" id="PTHR10887">
    <property type="entry name" value="DNA2/NAM7 HELICASE FAMILY"/>
    <property type="match status" value="1"/>
</dbReference>
<gene>
    <name evidence="7" type="primary">SPBC29A10.10c</name>
    <name evidence="7" type="ORF">c1_g1_i3</name>
</gene>
<feature type="compositionally biased region" description="Polar residues" evidence="5">
    <location>
        <begin position="163"/>
        <end position="176"/>
    </location>
</feature>
<keyword evidence="3 7" id="KW-0347">Helicase</keyword>
<dbReference type="CDD" id="cd18808">
    <property type="entry name" value="SF1_C_Upf1"/>
    <property type="match status" value="1"/>
</dbReference>
<protein>
    <submittedName>
        <fullName evidence="7">Putative ATP-dependent helicase C29A10.10c</fullName>
    </submittedName>
</protein>
<dbReference type="InterPro" id="IPR000253">
    <property type="entry name" value="FHA_dom"/>
</dbReference>
<dbReference type="GO" id="GO:0006369">
    <property type="term" value="P:termination of RNA polymerase II transcription"/>
    <property type="evidence" value="ECO:0007669"/>
    <property type="project" value="TreeGrafter"/>
</dbReference>
<evidence type="ECO:0000256" key="3">
    <source>
        <dbReference type="ARBA" id="ARBA00022806"/>
    </source>
</evidence>
<dbReference type="Pfam" id="PF00498">
    <property type="entry name" value="FHA"/>
    <property type="match status" value="1"/>
</dbReference>
<feature type="compositionally biased region" description="Low complexity" evidence="5">
    <location>
        <begin position="939"/>
        <end position="951"/>
    </location>
</feature>
<dbReference type="InterPro" id="IPR008984">
    <property type="entry name" value="SMAD_FHA_dom_sf"/>
</dbReference>
<organism evidence="7">
    <name type="scientific">Bactrocera latifrons</name>
    <name type="common">Malaysian fruit fly</name>
    <name type="synonym">Chaetodacus latifrons</name>
    <dbReference type="NCBI Taxonomy" id="174628"/>
    <lineage>
        <taxon>Eukaryota</taxon>
        <taxon>Metazoa</taxon>
        <taxon>Ecdysozoa</taxon>
        <taxon>Arthropoda</taxon>
        <taxon>Hexapoda</taxon>
        <taxon>Insecta</taxon>
        <taxon>Pterygota</taxon>
        <taxon>Neoptera</taxon>
        <taxon>Endopterygota</taxon>
        <taxon>Diptera</taxon>
        <taxon>Brachycera</taxon>
        <taxon>Muscomorpha</taxon>
        <taxon>Tephritoidea</taxon>
        <taxon>Tephritidae</taxon>
        <taxon>Bactrocera</taxon>
        <taxon>Bactrocera</taxon>
    </lineage>
</organism>
<feature type="region of interest" description="Disordered" evidence="5">
    <location>
        <begin position="677"/>
        <end position="749"/>
    </location>
</feature>
<dbReference type="GO" id="GO:0004386">
    <property type="term" value="F:helicase activity"/>
    <property type="evidence" value="ECO:0007669"/>
    <property type="project" value="UniProtKB-KW"/>
</dbReference>
<feature type="region of interest" description="Disordered" evidence="5">
    <location>
        <begin position="156"/>
        <end position="196"/>
    </location>
</feature>
<dbReference type="InterPro" id="IPR041677">
    <property type="entry name" value="DNA2/NAM7_AAA_11"/>
</dbReference>
<dbReference type="SUPFAM" id="SSF52540">
    <property type="entry name" value="P-loop containing nucleoside triphosphate hydrolases"/>
    <property type="match status" value="1"/>
</dbReference>
<evidence type="ECO:0000256" key="2">
    <source>
        <dbReference type="ARBA" id="ARBA00022801"/>
    </source>
</evidence>
<reference evidence="7" key="1">
    <citation type="submission" date="2015-06" db="EMBL/GenBank/DDBJ databases">
        <authorList>
            <person name="Hoefler B.C."/>
            <person name="Straight P.D."/>
        </authorList>
    </citation>
    <scope>NUCLEOTIDE SEQUENCE</scope>
</reference>
<accession>A0A0K8U466</accession>
<feature type="compositionally biased region" description="Polar residues" evidence="5">
    <location>
        <begin position="184"/>
        <end position="196"/>
    </location>
</feature>
<feature type="compositionally biased region" description="Polar residues" evidence="5">
    <location>
        <begin position="260"/>
        <end position="278"/>
    </location>
</feature>
<dbReference type="InterPro" id="IPR047187">
    <property type="entry name" value="SF1_C_Upf1"/>
</dbReference>
<evidence type="ECO:0000313" key="7">
    <source>
        <dbReference type="EMBL" id="JAI21509.1"/>
    </source>
</evidence>
<dbReference type="Gene3D" id="3.40.50.300">
    <property type="entry name" value="P-loop containing nucleotide triphosphate hydrolases"/>
    <property type="match status" value="2"/>
</dbReference>
<dbReference type="SMART" id="SM00240">
    <property type="entry name" value="FHA"/>
    <property type="match status" value="1"/>
</dbReference>
<feature type="compositionally biased region" description="Basic and acidic residues" evidence="5">
    <location>
        <begin position="401"/>
        <end position="410"/>
    </location>
</feature>
<sequence length="1827" mass="206310">MADRSNRVLSSWFLERKVIGDRIRLYIGVTAVGRTPGSAICILDSHYVSRKHAEITVDIDEKIVLKDLGSINGTFVNGSKVHNSEIQLKANDCIGIGVTDDTEPSLKHPIYKLIYAPMPKVTTLFKEPIGIEATQVIVVDGESTNENSNIVQEVKKDEPKCPNVSTTAAEMSSSLLPSVKTEDSLTNIRKPNDNLKISTPLSKVPMLYYGDVIVLSDDEEDKVLPNKEEKKITEESASSKDKSKETDDENIFNKPDPVLSKTSSSNKPTASASASGTMTDKKDNASSTQLTNEKVVIHEPIAPDIKREFVNSCYENVVDIFGGTDEVILQSVKAINPLVYKKLNDDKALDKPLCNGDTIDLLSDNEDDEGHIAQNVECFGELVPADAKEAHTTKKTTNSKENVEKGKQADDSTCTTGQKSPNLFDNSLNSSKNSVDEQRSVNIDEQNVEKEKEDSVNTAEELAAFVDMDDDMLFSQILINDIKSEMMCDHSEEDLAVEDEPAYDVHKDNCPDDFANIQIKKEPIDDDSPDSKVISTKAKAKSNEIENDVWITIDDDDEYYDEEFEHKVSDWSTKLLSQKMNMSQVFDFQHDKGDDSDDNVKKEEHELMYESDDLDFFNEELVDDVVATLAKKNGEIKNDVNSSELARSLMHSDVTNYDAGSSKQLLQQKKHIVKEHLKKTQLERKSSSESTEAPTDAEAATSSKSAQRNERISSSDGKEKERHDKRGLVKPVKRLHHPPSVIDAPCLPIHKGKHRGVSAEIRPTMPKEIHKKMREIKGQYRDERYRDELKRKWLEKPSDERRRESEKKRKIKESRKEKLKEIADKQLADSSKEALLKRKHSTTDLEGVEKKKAKVKITATNRGALLAEDISAPKKFTNTYRIPKTKRPCSDVTTTTATESTPASTAVTAAIPKPNHTTIVDAFAQEMKKVDQIIRRRLSSSGSVKSVSRSSSLDENRNATTTVETAKPLNAAVRRSNKITFASMQKNYTESRMNQQLLQKITNHRSCLIDVVYRNANAERPKKHVRFNETPIIHYIERVSGANKRVDCKDILPSPTCADRAQMVRQTYAMIDKTAQIISQILGWSNEWLINRNAQVDAASDILLPMPNQFNSFNHYKSIIIPLMKLEFISMLERDNTRCKAKPFTLAADQVTPYLDRYIILGRCTGVNNSDTKCELVVLEWGKFKTFAYMSSKRVGFSNFTIVYEVLAKELADLEDLRANLKNPITVRPMVDIVRVEFGAFNAVYQLEQSPLLKQILDPMELCKIKPYPKCNTQYNGCDELNHRQKHVLLRTYRHATEPTPNITLIQGPPGTGKSCVIANLVHQLLYGNEVRILDQKVLVCAQSNAAVDVIAEKLFDMSQTKSPDKMFRLIRFGLLERINPKVRHATLPKIIERNQIRKLKATCKNLQIDHKVDIKEYLRNEILQIEADIEHMKMNNVKNTVQEEVLLEKQRQIQLMRNIVNGVLRPEDENSLYNWHLKHANVVCTTLSSCVKLSKYVNYFDACIIDEATQCTEPWTLMPLKFGINTLVLVGDTQQLPATVLSKKASDFGLGTSLFTRIQRCIESVTLKTVANADKGKNVSSLESTDIIFSLQTQYRMHPEICKWPNSYFYKNELIDDAKTHQFKTPLKPFSVLNLTYTQNDNCHRGQIANELEAQFVARLVKTLDGYIPMKYNTYGVITPYAQQRVALEKALRTAGYSNVMVNTIDSYQGMERDVIIISNARTTGIGFLANYQRLNVALTRPKKCLILCGNFKNLETVPAWRSLLSSARERKLYHELSPNCMDDMHRTVIPKIKVSKTNTAATEATTTATTKEVTTVATTTKQSEQ</sequence>
<dbReference type="EMBL" id="GDHF01030805">
    <property type="protein sequence ID" value="JAI21509.1"/>
    <property type="molecule type" value="Transcribed_RNA"/>
</dbReference>
<evidence type="ECO:0000256" key="4">
    <source>
        <dbReference type="ARBA" id="ARBA00022840"/>
    </source>
</evidence>
<dbReference type="PROSITE" id="PS50006">
    <property type="entry name" value="FHA_DOMAIN"/>
    <property type="match status" value="1"/>
</dbReference>
<keyword evidence="2" id="KW-0378">Hydrolase</keyword>
<dbReference type="FunFam" id="3.40.50.300:FF:000326">
    <property type="entry name" value="P-loop containing nucleoside triphosphate hydrolase"/>
    <property type="match status" value="1"/>
</dbReference>
<dbReference type="InterPro" id="IPR027417">
    <property type="entry name" value="P-loop_NTPase"/>
</dbReference>
<dbReference type="OrthoDB" id="2285229at2759"/>
<evidence type="ECO:0000256" key="5">
    <source>
        <dbReference type="SAM" id="MobiDB-lite"/>
    </source>
</evidence>
<dbReference type="GO" id="GO:0016787">
    <property type="term" value="F:hydrolase activity"/>
    <property type="evidence" value="ECO:0007669"/>
    <property type="project" value="UniProtKB-KW"/>
</dbReference>
<feature type="compositionally biased region" description="Basic and acidic residues" evidence="5">
    <location>
        <begin position="677"/>
        <end position="687"/>
    </location>
</feature>
<feature type="region of interest" description="Disordered" evidence="5">
    <location>
        <begin position="938"/>
        <end position="961"/>
    </location>
</feature>
<feature type="region of interest" description="Disordered" evidence="5">
    <location>
        <begin position="225"/>
        <end position="291"/>
    </location>
</feature>